<protein>
    <recommendedName>
        <fullName evidence="1">F-box domain-containing protein</fullName>
    </recommendedName>
</protein>
<keyword evidence="3" id="KW-1185">Reference proteome</keyword>
<dbReference type="AlphaFoldDB" id="A0AAW0EK13"/>
<dbReference type="Pfam" id="PF12937">
    <property type="entry name" value="F-box-like"/>
    <property type="match status" value="1"/>
</dbReference>
<dbReference type="InterPro" id="IPR036047">
    <property type="entry name" value="F-box-like_dom_sf"/>
</dbReference>
<evidence type="ECO:0000313" key="3">
    <source>
        <dbReference type="Proteomes" id="UP001362999"/>
    </source>
</evidence>
<sequence length="315" mass="34938">MDLDQAVTAAFASGHLAGILPSSVSETKVIKALIAASEEKIAQIDSQIRDLQCMRGRESGRLAWLKLGISPIRKLPDEMLTNIIRHARTTVQSSFWLSQVCKHWMELTHRIPALWTRQLPLRLLTVADPSPEHIAFIKAYVQRSNPLPLWFKSLGSSSSKTISPAVAEALLVGASRWEYLYVDHDHPSLLGALAKLRSEPLKMLESVDLRGGNKAQMSVSAFLRAPLLRKVALWVAHTEKFPSYLFPLLNQFPLIVKCVVFIGCAIAPNFLASMSVSLKLEIDLSSFNINDNSFLISVTMGYVRFEAFLVSISAA</sequence>
<accession>A0AAW0EK13</accession>
<dbReference type="Gene3D" id="1.20.1280.50">
    <property type="match status" value="1"/>
</dbReference>
<evidence type="ECO:0000313" key="2">
    <source>
        <dbReference type="EMBL" id="KAK7065041.1"/>
    </source>
</evidence>
<dbReference type="Proteomes" id="UP001362999">
    <property type="component" value="Unassembled WGS sequence"/>
</dbReference>
<dbReference type="InterPro" id="IPR001810">
    <property type="entry name" value="F-box_dom"/>
</dbReference>
<organism evidence="2 3">
    <name type="scientific">Favolaschia claudopus</name>
    <dbReference type="NCBI Taxonomy" id="2862362"/>
    <lineage>
        <taxon>Eukaryota</taxon>
        <taxon>Fungi</taxon>
        <taxon>Dikarya</taxon>
        <taxon>Basidiomycota</taxon>
        <taxon>Agaricomycotina</taxon>
        <taxon>Agaricomycetes</taxon>
        <taxon>Agaricomycetidae</taxon>
        <taxon>Agaricales</taxon>
        <taxon>Marasmiineae</taxon>
        <taxon>Mycenaceae</taxon>
        <taxon>Favolaschia</taxon>
    </lineage>
</organism>
<feature type="domain" description="F-box" evidence="1">
    <location>
        <begin position="73"/>
        <end position="117"/>
    </location>
</feature>
<gene>
    <name evidence="2" type="ORF">R3P38DRAFT_2595440</name>
</gene>
<dbReference type="EMBL" id="JAWWNJ010000001">
    <property type="protein sequence ID" value="KAK7065041.1"/>
    <property type="molecule type" value="Genomic_DNA"/>
</dbReference>
<dbReference type="SUPFAM" id="SSF81383">
    <property type="entry name" value="F-box domain"/>
    <property type="match status" value="1"/>
</dbReference>
<comment type="caution">
    <text evidence="2">The sequence shown here is derived from an EMBL/GenBank/DDBJ whole genome shotgun (WGS) entry which is preliminary data.</text>
</comment>
<proteinExistence type="predicted"/>
<name>A0AAW0EK13_9AGAR</name>
<evidence type="ECO:0000259" key="1">
    <source>
        <dbReference type="Pfam" id="PF12937"/>
    </source>
</evidence>
<reference evidence="2 3" key="1">
    <citation type="journal article" date="2024" name="J Genomics">
        <title>Draft genome sequencing and assembly of Favolaschia claudopus CIRM-BRFM 2984 isolated from oak limbs.</title>
        <authorList>
            <person name="Navarro D."/>
            <person name="Drula E."/>
            <person name="Chaduli D."/>
            <person name="Cazenave R."/>
            <person name="Ahrendt S."/>
            <person name="Wang J."/>
            <person name="Lipzen A."/>
            <person name="Daum C."/>
            <person name="Barry K."/>
            <person name="Grigoriev I.V."/>
            <person name="Favel A."/>
            <person name="Rosso M.N."/>
            <person name="Martin F."/>
        </authorList>
    </citation>
    <scope>NUCLEOTIDE SEQUENCE [LARGE SCALE GENOMIC DNA]</scope>
    <source>
        <strain evidence="2 3">CIRM-BRFM 2984</strain>
    </source>
</reference>